<evidence type="ECO:0000313" key="2">
    <source>
        <dbReference type="EMBL" id="WQB70764.1"/>
    </source>
</evidence>
<evidence type="ECO:0000256" key="1">
    <source>
        <dbReference type="SAM" id="Phobius"/>
    </source>
</evidence>
<feature type="transmembrane region" description="Helical" evidence="1">
    <location>
        <begin position="490"/>
        <end position="510"/>
    </location>
</feature>
<feature type="transmembrane region" description="Helical" evidence="1">
    <location>
        <begin position="12"/>
        <end position="33"/>
    </location>
</feature>
<dbReference type="Proteomes" id="UP001324533">
    <property type="component" value="Chromosome"/>
</dbReference>
<dbReference type="RefSeq" id="WP_322410900.1">
    <property type="nucleotide sequence ID" value="NZ_CP139779.1"/>
</dbReference>
<feature type="transmembrane region" description="Helical" evidence="1">
    <location>
        <begin position="398"/>
        <end position="418"/>
    </location>
</feature>
<sequence>MLSLRRARPYALVFAAVAAVVGLVAAALLLLLGRLDVTADAGSRESLTLRAGADLALAARLPLAPDPVAQDDTVREVIGAAVPDSVNASVTSSVWAEMPFGPPIDEQDALVVTTDGLAGAARIVTGREAATPDEASMQADAAARLGLGPGAEVTLGGRTVVIVGTWLVDDPQAPEWLGDERMTRGAGPEIGPFALDDPDWGTFADARPRVQWVAVPASEDVTVGGLEEILRSWPLLRSRLAAAGVPTDGLSTPGAFTGTAQAVTADVERMRAITPVAVVLLLAATVITLVELARYLTARRITEHALLWARGRSALAAARAGAVEGGVAAAGGAILGALVAAAVTAALPSVFGSIASPAVAASAACVLVVITAAAHAVCAARASGPPMRTVARGRLRRAISPAATLVVALAAGIAVWQLRLYGSPVIRDANGAPGVDPVAAAAPALALVAGVLLLLLALPLVARSVERGAGRRRVTNLLATRAVARAPSQLAAVVAVLAVATGTVVTAAAYTRTWDVAFTQTSAVRAGAPVQVVAGRGGFTPDDVDRVARAPGVSAVFPVQGAPLQLSDGSGALVAADVSALDAVPAAAMTLVDPAELMAAVRVDPGGPEVPVGVQEIRMTTTVSGLTAAPAFDLVLLDDHGVLRRIPGSVDAAAVDGGAEGTVVATFPVGSSATDAARHVVALDVAFGEDAVVGDEARVGPPTFVAGPSGSPPLFAETEWAARVGDILVPPDPQPDGGFLARPGVTDVRVAPVEEPAGLAEPPVAISDALAEQYGLTVGDRLSFGIERVARYTGVVTAIAPAIPSAAEPVALLVDLTVLQLDALRAPRGVVAPSSLWVDADDPQAAALAIREVVAPGAGIVTADPAATRRIVGASVVVLWTVAAVTALLAVATMVAVAGGVRRSRRSELATLRALGLGASAQGSIRAQEWLLVIGAGVAVGLAAGAAVALLTIPELARAAVPDDALGRGMALLVDGRTGTVAILLLIGASLGVTLGAVARTRRDARSPGRAEDVG</sequence>
<feature type="transmembrane region" description="Helical" evidence="1">
    <location>
        <begin position="877"/>
        <end position="901"/>
    </location>
</feature>
<accession>A0ABZ0VC05</accession>
<name>A0ABZ0VC05_9MICO</name>
<feature type="transmembrane region" description="Helical" evidence="1">
    <location>
        <begin position="930"/>
        <end position="953"/>
    </location>
</feature>
<feature type="transmembrane region" description="Helical" evidence="1">
    <location>
        <begin position="979"/>
        <end position="999"/>
    </location>
</feature>
<keyword evidence="3" id="KW-1185">Reference proteome</keyword>
<organism evidence="2 3">
    <name type="scientific">Microbacterium invictum</name>
    <dbReference type="NCBI Taxonomy" id="515415"/>
    <lineage>
        <taxon>Bacteria</taxon>
        <taxon>Bacillati</taxon>
        <taxon>Actinomycetota</taxon>
        <taxon>Actinomycetes</taxon>
        <taxon>Micrococcales</taxon>
        <taxon>Microbacteriaceae</taxon>
        <taxon>Microbacterium</taxon>
    </lineage>
</organism>
<evidence type="ECO:0008006" key="4">
    <source>
        <dbReference type="Google" id="ProtNLM"/>
    </source>
</evidence>
<feature type="transmembrane region" description="Helical" evidence="1">
    <location>
        <begin position="276"/>
        <end position="296"/>
    </location>
</feature>
<keyword evidence="1" id="KW-1133">Transmembrane helix</keyword>
<feature type="transmembrane region" description="Helical" evidence="1">
    <location>
        <begin position="354"/>
        <end position="377"/>
    </location>
</feature>
<evidence type="ECO:0000313" key="3">
    <source>
        <dbReference type="Proteomes" id="UP001324533"/>
    </source>
</evidence>
<reference evidence="2 3" key="1">
    <citation type="submission" date="2023-06" db="EMBL/GenBank/DDBJ databases">
        <title>Rock-solubilizing bacteria, Microbacterium invictum, promotes re-establishment of vegetation in rocky wasteland by accelerating rock bio-weathering and reshaping soil bacterial community.</title>
        <authorList>
            <person name="Liu C."/>
        </authorList>
    </citation>
    <scope>NUCLEOTIDE SEQUENCE [LARGE SCALE GENOMIC DNA]</scope>
    <source>
        <strain evidence="2 3">X-18</strain>
    </source>
</reference>
<dbReference type="EMBL" id="CP139779">
    <property type="protein sequence ID" value="WQB70764.1"/>
    <property type="molecule type" value="Genomic_DNA"/>
</dbReference>
<feature type="transmembrane region" description="Helical" evidence="1">
    <location>
        <begin position="317"/>
        <end position="342"/>
    </location>
</feature>
<dbReference type="PANTHER" id="PTHR30572">
    <property type="entry name" value="MEMBRANE COMPONENT OF TRANSPORTER-RELATED"/>
    <property type="match status" value="1"/>
</dbReference>
<dbReference type="PANTHER" id="PTHR30572:SF4">
    <property type="entry name" value="ABC TRANSPORTER PERMEASE YTRF"/>
    <property type="match status" value="1"/>
</dbReference>
<feature type="transmembrane region" description="Helical" evidence="1">
    <location>
        <begin position="438"/>
        <end position="462"/>
    </location>
</feature>
<keyword evidence="1" id="KW-0812">Transmembrane</keyword>
<dbReference type="InterPro" id="IPR050250">
    <property type="entry name" value="Macrolide_Exporter_MacB"/>
</dbReference>
<gene>
    <name evidence="2" type="ORF">T9R20_02050</name>
</gene>
<protein>
    <recommendedName>
        <fullName evidence="4">ABC3 transporter permease protein domain-containing protein</fullName>
    </recommendedName>
</protein>
<proteinExistence type="predicted"/>
<keyword evidence="1" id="KW-0472">Membrane</keyword>